<accession>A0A9W6ZFB6</accession>
<feature type="transmembrane region" description="Helical" evidence="1">
    <location>
        <begin position="397"/>
        <end position="419"/>
    </location>
</feature>
<sequence length="425" mass="47348">MYNANKKMPKVDPNYLLDTSAPVSDYWPSTSQPSPILGYALDGFPIYGPYDSEGNIVLASQLDECNFDYTNSRYYFTPDGSYVPTCLVGNVRVDDCFETIYDENRGFCKEGGIDNLFCDGESCLVGAKEFCEIPTLPLDINFQPSIFFIITMVCFIFDVTYCLLSVAWWYGGKLPTARLCPHRIVALTLLPSYLMFSSNYFILTGFYLDRNNPDGFQIMGGLITTYLNDSAASYLSVVGVVYSLVIAYLIQRAGDKILGLSSLLAEETSGVRNIVQMIKLISSSSSRKESLENEEAKNQKQTRKKTLNATIAAKTKTLKLIVQYLESLSSTWNEAASSNYLHSSRCIDLLYSTLPEVEQLAQNNSTFAGNVADRIIDMCNEVGMAHSKRLSLQRVRISVMLWVLNGVLSAAMFFGISIIHTGSER</sequence>
<keyword evidence="1" id="KW-1133">Transmembrane helix</keyword>
<dbReference type="EMBL" id="BLQM01000019">
    <property type="protein sequence ID" value="GMH51101.1"/>
    <property type="molecule type" value="Genomic_DNA"/>
</dbReference>
<dbReference type="Pfam" id="PF14023">
    <property type="entry name" value="Bestrophin-like"/>
    <property type="match status" value="1"/>
</dbReference>
<comment type="caution">
    <text evidence="2">The sequence shown here is derived from an EMBL/GenBank/DDBJ whole genome shotgun (WGS) entry which is preliminary data.</text>
</comment>
<evidence type="ECO:0000313" key="2">
    <source>
        <dbReference type="EMBL" id="GMH51101.1"/>
    </source>
</evidence>
<feature type="transmembrane region" description="Helical" evidence="1">
    <location>
        <begin position="146"/>
        <end position="172"/>
    </location>
</feature>
<evidence type="ECO:0000256" key="1">
    <source>
        <dbReference type="SAM" id="Phobius"/>
    </source>
</evidence>
<dbReference type="Proteomes" id="UP001162640">
    <property type="component" value="Unassembled WGS sequence"/>
</dbReference>
<organism evidence="2 3">
    <name type="scientific">Triparma laevis f. inornata</name>
    <dbReference type="NCBI Taxonomy" id="1714386"/>
    <lineage>
        <taxon>Eukaryota</taxon>
        <taxon>Sar</taxon>
        <taxon>Stramenopiles</taxon>
        <taxon>Ochrophyta</taxon>
        <taxon>Bolidophyceae</taxon>
        <taxon>Parmales</taxon>
        <taxon>Triparmaceae</taxon>
        <taxon>Triparma</taxon>
    </lineage>
</organism>
<feature type="transmembrane region" description="Helical" evidence="1">
    <location>
        <begin position="231"/>
        <end position="250"/>
    </location>
</feature>
<dbReference type="InterPro" id="IPR025333">
    <property type="entry name" value="DUF4239"/>
</dbReference>
<evidence type="ECO:0000313" key="3">
    <source>
        <dbReference type="Proteomes" id="UP001162640"/>
    </source>
</evidence>
<keyword evidence="1" id="KW-0472">Membrane</keyword>
<keyword evidence="1" id="KW-0812">Transmembrane</keyword>
<dbReference type="AlphaFoldDB" id="A0A9W6ZFB6"/>
<gene>
    <name evidence="2" type="ORF">TL16_g00940</name>
</gene>
<name>A0A9W6ZFB6_9STRA</name>
<reference evidence="3" key="1">
    <citation type="journal article" date="2023" name="Commun. Biol.">
        <title>Genome analysis of Parmales, the sister group of diatoms, reveals the evolutionary specialization of diatoms from phago-mixotrophs to photoautotrophs.</title>
        <authorList>
            <person name="Ban H."/>
            <person name="Sato S."/>
            <person name="Yoshikawa S."/>
            <person name="Yamada K."/>
            <person name="Nakamura Y."/>
            <person name="Ichinomiya M."/>
            <person name="Sato N."/>
            <person name="Blanc-Mathieu R."/>
            <person name="Endo H."/>
            <person name="Kuwata A."/>
            <person name="Ogata H."/>
        </authorList>
    </citation>
    <scope>NUCLEOTIDE SEQUENCE [LARGE SCALE GENOMIC DNA]</scope>
</reference>
<feature type="transmembrane region" description="Helical" evidence="1">
    <location>
        <begin position="184"/>
        <end position="208"/>
    </location>
</feature>
<protein>
    <submittedName>
        <fullName evidence="2">Uncharacterized protein</fullName>
    </submittedName>
</protein>
<proteinExistence type="predicted"/>